<dbReference type="Pfam" id="PF00975">
    <property type="entry name" value="Thioesterase"/>
    <property type="match status" value="1"/>
</dbReference>
<proteinExistence type="inferred from homology"/>
<dbReference type="PANTHER" id="PTHR11487:SF0">
    <property type="entry name" value="S-ACYL FATTY ACID SYNTHASE THIOESTERASE, MEDIUM CHAIN"/>
    <property type="match status" value="1"/>
</dbReference>
<evidence type="ECO:0000313" key="4">
    <source>
        <dbReference type="Proteomes" id="UP000003860"/>
    </source>
</evidence>
<dbReference type="GO" id="GO:0008610">
    <property type="term" value="P:lipid biosynthetic process"/>
    <property type="evidence" value="ECO:0007669"/>
    <property type="project" value="TreeGrafter"/>
</dbReference>
<evidence type="ECO:0000313" key="3">
    <source>
        <dbReference type="EMBL" id="EGD48441.1"/>
    </source>
</evidence>
<sequence length="254" mass="28598">MRRKEKVAIIEGKNKFALRFFSEDETKPLMFCFPFIGGTSTAFRMLSQAISHLVNIVSIDPPGHGVVNGELICDMDKLVEIYYQGILKYVDRDFYILGHSLGGIIGYLLAVKLEKAGIAPKGIFISASTSPNNISKEVESTGIFETKEGIRDGLIELGGKYEQLGKSNSIFFYSYMKVIKADYSLLKSFKETEELFLKCPSHIIFSHDDDMVEPGYMEDWKNYCKICELVKVTGNHNYIVNNSKEVGEVIASRL</sequence>
<keyword evidence="4" id="KW-1185">Reference proteome</keyword>
<accession>F1TBN7</accession>
<dbReference type="Proteomes" id="UP000003860">
    <property type="component" value="Unassembled WGS sequence"/>
</dbReference>
<dbReference type="eggNOG" id="COG3208">
    <property type="taxonomic scope" value="Bacteria"/>
</dbReference>
<dbReference type="STRING" id="588581.Cpap_2594"/>
<dbReference type="AlphaFoldDB" id="F1TBN7"/>
<dbReference type="Gene3D" id="3.40.50.1820">
    <property type="entry name" value="alpha/beta hydrolase"/>
    <property type="match status" value="1"/>
</dbReference>
<evidence type="ECO:0000259" key="2">
    <source>
        <dbReference type="Pfam" id="PF00975"/>
    </source>
</evidence>
<comment type="similarity">
    <text evidence="1">Belongs to the thioesterase family.</text>
</comment>
<reference evidence="3" key="2">
    <citation type="submission" date="2011-01" db="EMBL/GenBank/DDBJ databases">
        <title>The Non-contiguous Finished genome of Clostridium papyrosolvens.</title>
        <authorList>
            <person name="Lucas S."/>
            <person name="Copeland A."/>
            <person name="Lapidus A."/>
            <person name="Cheng J.-F."/>
            <person name="Goodwin L."/>
            <person name="Pitluck S."/>
            <person name="Misra M."/>
            <person name="Chertkov O."/>
            <person name="Detter J.C."/>
            <person name="Han C."/>
            <person name="Tapia R."/>
            <person name="Land M."/>
            <person name="Hauser L."/>
            <person name="Kyrpides N."/>
            <person name="Ivanova N."/>
            <person name="Pagani I."/>
            <person name="Mouttaki H."/>
            <person name="He Z."/>
            <person name="Zhou J."/>
            <person name="Hemme C.L."/>
            <person name="Woyke T."/>
        </authorList>
    </citation>
    <scope>NUCLEOTIDE SEQUENCE [LARGE SCALE GENOMIC DNA]</scope>
    <source>
        <strain evidence="3">DSM 2782</strain>
    </source>
</reference>
<dbReference type="PANTHER" id="PTHR11487">
    <property type="entry name" value="THIOESTERASE"/>
    <property type="match status" value="1"/>
</dbReference>
<dbReference type="InterPro" id="IPR029058">
    <property type="entry name" value="AB_hydrolase_fold"/>
</dbReference>
<reference evidence="3" key="1">
    <citation type="submission" date="2009-07" db="EMBL/GenBank/DDBJ databases">
        <authorList>
            <consortium name="US DOE Joint Genome Institute (JGI-PGF)"/>
            <person name="Lucas S."/>
            <person name="Copeland A."/>
            <person name="Lapidus A."/>
            <person name="Glavina del Rio T."/>
            <person name="Tice H."/>
            <person name="Bruce D."/>
            <person name="Goodwin L."/>
            <person name="Pitluck S."/>
            <person name="Larimer F."/>
            <person name="Land M.L."/>
            <person name="Mouttaki H."/>
            <person name="He Z."/>
            <person name="Zhou J."/>
            <person name="Hemme C.L."/>
        </authorList>
    </citation>
    <scope>NUCLEOTIDE SEQUENCE</scope>
    <source>
        <strain evidence="3">DSM 2782</strain>
    </source>
</reference>
<comment type="caution">
    <text evidence="3">The sequence shown here is derived from an EMBL/GenBank/DDBJ whole genome shotgun (WGS) entry which is preliminary data.</text>
</comment>
<protein>
    <submittedName>
        <fullName evidence="3">Thioesterase</fullName>
    </submittedName>
</protein>
<dbReference type="InterPro" id="IPR001031">
    <property type="entry name" value="Thioesterase"/>
</dbReference>
<dbReference type="OrthoDB" id="2213423at2"/>
<name>F1TBN7_9FIRM</name>
<organism evidence="3 4">
    <name type="scientific">Ruminiclostridium papyrosolvens DSM 2782</name>
    <dbReference type="NCBI Taxonomy" id="588581"/>
    <lineage>
        <taxon>Bacteria</taxon>
        <taxon>Bacillati</taxon>
        <taxon>Bacillota</taxon>
        <taxon>Clostridia</taxon>
        <taxon>Eubacteriales</taxon>
        <taxon>Oscillospiraceae</taxon>
        <taxon>Ruminiclostridium</taxon>
    </lineage>
</organism>
<dbReference type="RefSeq" id="WP_004618604.1">
    <property type="nucleotide sequence ID" value="NZ_ACXX02000004.1"/>
</dbReference>
<dbReference type="EMBL" id="ACXX02000004">
    <property type="protein sequence ID" value="EGD48441.1"/>
    <property type="molecule type" value="Genomic_DNA"/>
</dbReference>
<gene>
    <name evidence="3" type="ORF">Cpap_2594</name>
</gene>
<feature type="domain" description="Thioesterase" evidence="2">
    <location>
        <begin position="30"/>
        <end position="246"/>
    </location>
</feature>
<dbReference type="InterPro" id="IPR012223">
    <property type="entry name" value="TEII"/>
</dbReference>
<evidence type="ECO:0000256" key="1">
    <source>
        <dbReference type="ARBA" id="ARBA00007169"/>
    </source>
</evidence>
<dbReference type="SUPFAM" id="SSF53474">
    <property type="entry name" value="alpha/beta-Hydrolases"/>
    <property type="match status" value="1"/>
</dbReference>